<dbReference type="Proteomes" id="UP000015105">
    <property type="component" value="Chromosome 1D"/>
</dbReference>
<dbReference type="InterPro" id="IPR015813">
    <property type="entry name" value="Pyrv/PenolPyrv_kinase-like_dom"/>
</dbReference>
<reference evidence="17" key="2">
    <citation type="journal article" date="2017" name="Nat. Plants">
        <title>The Aegilops tauschii genome reveals multiple impacts of transposons.</title>
        <authorList>
            <person name="Zhao G."/>
            <person name="Zou C."/>
            <person name="Li K."/>
            <person name="Wang K."/>
            <person name="Li T."/>
            <person name="Gao L."/>
            <person name="Zhang X."/>
            <person name="Wang H."/>
            <person name="Yang Z."/>
            <person name="Liu X."/>
            <person name="Jiang W."/>
            <person name="Mao L."/>
            <person name="Kong X."/>
            <person name="Jiao Y."/>
            <person name="Jia J."/>
        </authorList>
    </citation>
    <scope>NUCLEOTIDE SEQUENCE [LARGE SCALE GENOMIC DNA]</scope>
    <source>
        <strain evidence="17">cv. AL8/78</strain>
    </source>
</reference>
<comment type="catalytic activity">
    <reaction evidence="13 14">
        <text>pyruvate + ATP = phosphoenolpyruvate + ADP + H(+)</text>
        <dbReference type="Rhea" id="RHEA:18157"/>
        <dbReference type="ChEBI" id="CHEBI:15361"/>
        <dbReference type="ChEBI" id="CHEBI:15378"/>
        <dbReference type="ChEBI" id="CHEBI:30616"/>
        <dbReference type="ChEBI" id="CHEBI:58702"/>
        <dbReference type="ChEBI" id="CHEBI:456216"/>
        <dbReference type="EC" id="2.7.1.40"/>
    </reaction>
</comment>
<reference evidence="17" key="1">
    <citation type="journal article" date="2014" name="Science">
        <title>Ancient hybridizations among the ancestral genomes of bread wheat.</title>
        <authorList>
            <consortium name="International Wheat Genome Sequencing Consortium,"/>
            <person name="Marcussen T."/>
            <person name="Sandve S.R."/>
            <person name="Heier L."/>
            <person name="Spannagl M."/>
            <person name="Pfeifer M."/>
            <person name="Jakobsen K.S."/>
            <person name="Wulff B.B."/>
            <person name="Steuernagel B."/>
            <person name="Mayer K.F."/>
            <person name="Olsen O.A."/>
        </authorList>
    </citation>
    <scope>NUCLEOTIDE SEQUENCE [LARGE SCALE GENOMIC DNA]</scope>
    <source>
        <strain evidence="17">cv. AL8/78</strain>
    </source>
</reference>
<evidence type="ECO:0000256" key="13">
    <source>
        <dbReference type="ARBA" id="ARBA00048152"/>
    </source>
</evidence>
<dbReference type="EnsemblPlants" id="AET1Gv20250600.2">
    <property type="protein sequence ID" value="AET1Gv20250600.2"/>
    <property type="gene ID" value="AET1Gv20250600"/>
</dbReference>
<evidence type="ECO:0000256" key="7">
    <source>
        <dbReference type="ARBA" id="ARBA00022741"/>
    </source>
</evidence>
<comment type="cofactor">
    <cofactor evidence="1">
        <name>K(+)</name>
        <dbReference type="ChEBI" id="CHEBI:29103"/>
    </cofactor>
</comment>
<evidence type="ECO:0000256" key="9">
    <source>
        <dbReference type="ARBA" id="ARBA00022840"/>
    </source>
</evidence>
<dbReference type="InterPro" id="IPR015793">
    <property type="entry name" value="Pyrv_Knase_brl"/>
</dbReference>
<sequence length="234" mass="25930">MYFSLLSYFVRSLGVLISETVVTRVVGRMTDNLRPTRPEATDVANAVLDGSDAILLGAETLRGLYPVETISTLGRICAEAEKVFNQDLYFKRTMKYVGEPMTHKESIASSAVRAAIKVKASVIIASPHPDRRKRVFLLIGQVQAHHAIPCLKINQLKWSFTSAFEARQSLIVRGLFPMLVDPRHPAESTSTRNESVLKVALDHGKPSGVIKNKDLDHPRPSREIVYSFSSGNSL</sequence>
<evidence type="ECO:0000256" key="14">
    <source>
        <dbReference type="RuleBase" id="RU000504"/>
    </source>
</evidence>
<dbReference type="GO" id="GO:0000287">
    <property type="term" value="F:magnesium ion binding"/>
    <property type="evidence" value="ECO:0007669"/>
    <property type="project" value="InterPro"/>
</dbReference>
<dbReference type="GO" id="GO:0030955">
    <property type="term" value="F:potassium ion binding"/>
    <property type="evidence" value="ECO:0007669"/>
    <property type="project" value="InterPro"/>
</dbReference>
<dbReference type="EnsemblPlants" id="AET1Gv20250600.1">
    <property type="protein sequence ID" value="AET1Gv20250600.1"/>
    <property type="gene ID" value="AET1Gv20250600"/>
</dbReference>
<dbReference type="Gramene" id="AET1Gv20250600.1">
    <property type="protein sequence ID" value="AET1Gv20250600.1"/>
    <property type="gene ID" value="AET1Gv20250600"/>
</dbReference>
<protein>
    <recommendedName>
        <fullName evidence="4 14">Pyruvate kinase</fullName>
        <ecNumber evidence="4 14">2.7.1.40</ecNumber>
    </recommendedName>
</protein>
<dbReference type="EC" id="2.7.1.40" evidence="4 14"/>
<keyword evidence="11 14" id="KW-0324">Glycolysis</keyword>
<evidence type="ECO:0000256" key="3">
    <source>
        <dbReference type="ARBA" id="ARBA00008663"/>
    </source>
</evidence>
<dbReference type="PANTHER" id="PTHR11817">
    <property type="entry name" value="PYRUVATE KINASE"/>
    <property type="match status" value="1"/>
</dbReference>
<evidence type="ECO:0000256" key="1">
    <source>
        <dbReference type="ARBA" id="ARBA00001958"/>
    </source>
</evidence>
<dbReference type="InterPro" id="IPR036918">
    <property type="entry name" value="Pyrv_Knase_C_sf"/>
</dbReference>
<evidence type="ECO:0000256" key="2">
    <source>
        <dbReference type="ARBA" id="ARBA00004997"/>
    </source>
</evidence>
<comment type="similarity">
    <text evidence="3 14">Belongs to the pyruvate kinase family.</text>
</comment>
<comment type="pathway">
    <text evidence="2 14">Carbohydrate degradation; glycolysis; pyruvate from D-glyceraldehyde 3-phosphate: step 5/5.</text>
</comment>
<evidence type="ECO:0000313" key="17">
    <source>
        <dbReference type="Proteomes" id="UP000015105"/>
    </source>
</evidence>
<organism evidence="16 17">
    <name type="scientific">Aegilops tauschii subsp. strangulata</name>
    <name type="common">Goatgrass</name>
    <dbReference type="NCBI Taxonomy" id="200361"/>
    <lineage>
        <taxon>Eukaryota</taxon>
        <taxon>Viridiplantae</taxon>
        <taxon>Streptophyta</taxon>
        <taxon>Embryophyta</taxon>
        <taxon>Tracheophyta</taxon>
        <taxon>Spermatophyta</taxon>
        <taxon>Magnoliopsida</taxon>
        <taxon>Liliopsida</taxon>
        <taxon>Poales</taxon>
        <taxon>Poaceae</taxon>
        <taxon>BOP clade</taxon>
        <taxon>Pooideae</taxon>
        <taxon>Triticodae</taxon>
        <taxon>Triticeae</taxon>
        <taxon>Triticinae</taxon>
        <taxon>Aegilops</taxon>
    </lineage>
</organism>
<evidence type="ECO:0000256" key="8">
    <source>
        <dbReference type="ARBA" id="ARBA00022777"/>
    </source>
</evidence>
<evidence type="ECO:0000256" key="12">
    <source>
        <dbReference type="ARBA" id="ARBA00023317"/>
    </source>
</evidence>
<dbReference type="UniPathway" id="UPA00109">
    <property type="reaction ID" value="UER00188"/>
</dbReference>
<evidence type="ECO:0000256" key="5">
    <source>
        <dbReference type="ARBA" id="ARBA00022679"/>
    </source>
</evidence>
<dbReference type="STRING" id="200361.A0A452Y0Y1"/>
<dbReference type="SUPFAM" id="SSF52935">
    <property type="entry name" value="PK C-terminal domain-like"/>
    <property type="match status" value="1"/>
</dbReference>
<evidence type="ECO:0000313" key="16">
    <source>
        <dbReference type="EnsemblPlants" id="AET1Gv20250600.1"/>
    </source>
</evidence>
<dbReference type="Gramene" id="AET1Gv20250600.2">
    <property type="protein sequence ID" value="AET1Gv20250600.2"/>
    <property type="gene ID" value="AET1Gv20250600"/>
</dbReference>
<evidence type="ECO:0000256" key="6">
    <source>
        <dbReference type="ARBA" id="ARBA00022723"/>
    </source>
</evidence>
<dbReference type="SUPFAM" id="SSF51621">
    <property type="entry name" value="Phosphoenolpyruvate/pyruvate domain"/>
    <property type="match status" value="1"/>
</dbReference>
<dbReference type="Gene3D" id="3.20.20.60">
    <property type="entry name" value="Phosphoenolpyruvate-binding domains"/>
    <property type="match status" value="1"/>
</dbReference>
<proteinExistence type="inferred from homology"/>
<name>A0A452Y0Y1_AEGTS</name>
<keyword evidence="10 14" id="KW-0460">Magnesium</keyword>
<keyword evidence="9" id="KW-0067">ATP-binding</keyword>
<dbReference type="GO" id="GO:0004743">
    <property type="term" value="F:pyruvate kinase activity"/>
    <property type="evidence" value="ECO:0007669"/>
    <property type="project" value="UniProtKB-EC"/>
</dbReference>
<evidence type="ECO:0000256" key="11">
    <source>
        <dbReference type="ARBA" id="ARBA00023152"/>
    </source>
</evidence>
<dbReference type="PRINTS" id="PR01050">
    <property type="entry name" value="PYRUVTKNASE"/>
</dbReference>
<feature type="domain" description="Pyruvate kinase barrel" evidence="15">
    <location>
        <begin position="22"/>
        <end position="70"/>
    </location>
</feature>
<keyword evidence="12" id="KW-0670">Pyruvate</keyword>
<dbReference type="Gramene" id="AET1Gv20250600.3">
    <property type="protein sequence ID" value="AET1Gv20250600.3"/>
    <property type="gene ID" value="AET1Gv20250600"/>
</dbReference>
<keyword evidence="5 14" id="KW-0808">Transferase</keyword>
<dbReference type="AlphaFoldDB" id="A0A452Y0Y1"/>
<keyword evidence="17" id="KW-1185">Reference proteome</keyword>
<reference evidence="16" key="3">
    <citation type="journal article" date="2017" name="Nature">
        <title>Genome sequence of the progenitor of the wheat D genome Aegilops tauschii.</title>
        <authorList>
            <person name="Luo M.C."/>
            <person name="Gu Y.Q."/>
            <person name="Puiu D."/>
            <person name="Wang H."/>
            <person name="Twardziok S.O."/>
            <person name="Deal K.R."/>
            <person name="Huo N."/>
            <person name="Zhu T."/>
            <person name="Wang L."/>
            <person name="Wang Y."/>
            <person name="McGuire P.E."/>
            <person name="Liu S."/>
            <person name="Long H."/>
            <person name="Ramasamy R.K."/>
            <person name="Rodriguez J.C."/>
            <person name="Van S.L."/>
            <person name="Yuan L."/>
            <person name="Wang Z."/>
            <person name="Xia Z."/>
            <person name="Xiao L."/>
            <person name="Anderson O.D."/>
            <person name="Ouyang S."/>
            <person name="Liang Y."/>
            <person name="Zimin A.V."/>
            <person name="Pertea G."/>
            <person name="Qi P."/>
            <person name="Bennetzen J.L."/>
            <person name="Dai X."/>
            <person name="Dawson M.W."/>
            <person name="Muller H.G."/>
            <person name="Kugler K."/>
            <person name="Rivarola-Duarte L."/>
            <person name="Spannagl M."/>
            <person name="Mayer K.F.X."/>
            <person name="Lu F.H."/>
            <person name="Bevan M.W."/>
            <person name="Leroy P."/>
            <person name="Li P."/>
            <person name="You F.M."/>
            <person name="Sun Q."/>
            <person name="Liu Z."/>
            <person name="Lyons E."/>
            <person name="Wicker T."/>
            <person name="Salzberg S.L."/>
            <person name="Devos K.M."/>
            <person name="Dvorak J."/>
        </authorList>
    </citation>
    <scope>NUCLEOTIDE SEQUENCE [LARGE SCALE GENOMIC DNA]</scope>
    <source>
        <strain evidence="16">cv. AL8/78</strain>
    </source>
</reference>
<evidence type="ECO:0000259" key="15">
    <source>
        <dbReference type="Pfam" id="PF00224"/>
    </source>
</evidence>
<dbReference type="Gene3D" id="3.40.1380.20">
    <property type="entry name" value="Pyruvate kinase, C-terminal domain"/>
    <property type="match status" value="2"/>
</dbReference>
<evidence type="ECO:0000256" key="10">
    <source>
        <dbReference type="ARBA" id="ARBA00022842"/>
    </source>
</evidence>
<dbReference type="InterPro" id="IPR001697">
    <property type="entry name" value="Pyr_Knase"/>
</dbReference>
<dbReference type="EnsemblPlants" id="AET1Gv20250600.3">
    <property type="protein sequence ID" value="AET1Gv20250600.3"/>
    <property type="gene ID" value="AET1Gv20250600"/>
</dbReference>
<dbReference type="InterPro" id="IPR040442">
    <property type="entry name" value="Pyrv_kinase-like_dom_sf"/>
</dbReference>
<reference evidence="16" key="5">
    <citation type="journal article" date="2021" name="G3 (Bethesda)">
        <title>Aegilops tauschii genome assembly Aet v5.0 features greater sequence contiguity and improved annotation.</title>
        <authorList>
            <person name="Wang L."/>
            <person name="Zhu T."/>
            <person name="Rodriguez J.C."/>
            <person name="Deal K.R."/>
            <person name="Dubcovsky J."/>
            <person name="McGuire P.E."/>
            <person name="Lux T."/>
            <person name="Spannagl M."/>
            <person name="Mayer K.F.X."/>
            <person name="Baldrich P."/>
            <person name="Meyers B.C."/>
            <person name="Huo N."/>
            <person name="Gu Y.Q."/>
            <person name="Zhou H."/>
            <person name="Devos K.M."/>
            <person name="Bennetzen J.L."/>
            <person name="Unver T."/>
            <person name="Budak H."/>
            <person name="Gulick P.J."/>
            <person name="Galiba G."/>
            <person name="Kalapos B."/>
            <person name="Nelson D.R."/>
            <person name="Li P."/>
            <person name="You F.M."/>
            <person name="Luo M.C."/>
            <person name="Dvorak J."/>
        </authorList>
    </citation>
    <scope>NUCLEOTIDE SEQUENCE [LARGE SCALE GENOMIC DNA]</scope>
    <source>
        <strain evidence="16">cv. AL8/78</strain>
    </source>
</reference>
<accession>A0A452Y0Y1</accession>
<evidence type="ECO:0000256" key="4">
    <source>
        <dbReference type="ARBA" id="ARBA00012142"/>
    </source>
</evidence>
<dbReference type="Pfam" id="PF00224">
    <property type="entry name" value="PK"/>
    <property type="match status" value="1"/>
</dbReference>
<dbReference type="GO" id="GO:0016301">
    <property type="term" value="F:kinase activity"/>
    <property type="evidence" value="ECO:0007669"/>
    <property type="project" value="UniProtKB-KW"/>
</dbReference>
<dbReference type="GO" id="GO:0005524">
    <property type="term" value="F:ATP binding"/>
    <property type="evidence" value="ECO:0007669"/>
    <property type="project" value="UniProtKB-KW"/>
</dbReference>
<keyword evidence="6" id="KW-0479">Metal-binding</keyword>
<reference evidence="16" key="4">
    <citation type="submission" date="2019-03" db="UniProtKB">
        <authorList>
            <consortium name="EnsemblPlants"/>
        </authorList>
    </citation>
    <scope>IDENTIFICATION</scope>
</reference>
<keyword evidence="7" id="KW-0547">Nucleotide-binding</keyword>
<keyword evidence="8 14" id="KW-0418">Kinase</keyword>